<dbReference type="SUPFAM" id="SSF52768">
    <property type="entry name" value="Arginase/deacetylase"/>
    <property type="match status" value="1"/>
</dbReference>
<organism evidence="3 4">
    <name type="scientific">Mariniblastus fucicola</name>
    <dbReference type="NCBI Taxonomy" id="980251"/>
    <lineage>
        <taxon>Bacteria</taxon>
        <taxon>Pseudomonadati</taxon>
        <taxon>Planctomycetota</taxon>
        <taxon>Planctomycetia</taxon>
        <taxon>Pirellulales</taxon>
        <taxon>Pirellulaceae</taxon>
        <taxon>Mariniblastus</taxon>
    </lineage>
</organism>
<dbReference type="InterPro" id="IPR000286">
    <property type="entry name" value="HDACs"/>
</dbReference>
<dbReference type="PANTHER" id="PTHR10625:SF10">
    <property type="entry name" value="HISTONE DEACETYLASE HDAC1"/>
    <property type="match status" value="1"/>
</dbReference>
<sequence length="333" mass="36786">MVTSDRHDAIRFDHWQFKTMTLLYYDPIFQEHDTGDHPENAARLSITIRQLNLILMGDSSTRPSWSAASVDRIARVHEKIYIDGVRDFAAQGGGRFDQDTVGSKASYNVAINAVGAVCDAVERVVRGDDQTAFCLVRPPGHHALHDRAMGFCLFNNVAVGARVAVEELGLDRVMIVDWDVHHGNGTQAIFWEDPHVAYFSMHRSPFYPYTGMEAETGYGSGVGTTCNVPVKFGTPREMQLAIFEERLTDFADEIKPQLVLISAGFDSHKDDPIGSLGLHAEDFAVMTRSVIKIADQFAEGRIVSVLEGGYNPAALAECVACHLEELDLAKTSR</sequence>
<dbReference type="CDD" id="cd09992">
    <property type="entry name" value="HDAC_classII"/>
    <property type="match status" value="1"/>
</dbReference>
<reference evidence="3 4" key="1">
    <citation type="submission" date="2019-08" db="EMBL/GenBank/DDBJ databases">
        <title>Deep-cultivation of Planctomycetes and their phenomic and genomic characterization uncovers novel biology.</title>
        <authorList>
            <person name="Wiegand S."/>
            <person name="Jogler M."/>
            <person name="Boedeker C."/>
            <person name="Pinto D."/>
            <person name="Vollmers J."/>
            <person name="Rivas-Marin E."/>
            <person name="Kohn T."/>
            <person name="Peeters S.H."/>
            <person name="Heuer A."/>
            <person name="Rast P."/>
            <person name="Oberbeckmann S."/>
            <person name="Bunk B."/>
            <person name="Jeske O."/>
            <person name="Meyerdierks A."/>
            <person name="Storesund J.E."/>
            <person name="Kallscheuer N."/>
            <person name="Luecker S."/>
            <person name="Lage O.M."/>
            <person name="Pohl T."/>
            <person name="Merkel B.J."/>
            <person name="Hornburger P."/>
            <person name="Mueller R.-W."/>
            <person name="Bruemmer F."/>
            <person name="Labrenz M."/>
            <person name="Spormann A.M."/>
            <person name="Op den Camp H."/>
            <person name="Overmann J."/>
            <person name="Amann R."/>
            <person name="Jetten M.S.M."/>
            <person name="Mascher T."/>
            <person name="Medema M.H."/>
            <person name="Devos D.P."/>
            <person name="Kaster A.-K."/>
            <person name="Ovreas L."/>
            <person name="Rohde M."/>
            <person name="Galperin M.Y."/>
            <person name="Jogler C."/>
        </authorList>
    </citation>
    <scope>NUCLEOTIDE SEQUENCE [LARGE SCALE GENOMIC DNA]</scope>
    <source>
        <strain evidence="3 4">FC18</strain>
    </source>
</reference>
<dbReference type="InterPro" id="IPR023801">
    <property type="entry name" value="His_deacetylse_dom"/>
</dbReference>
<dbReference type="GO" id="GO:0004407">
    <property type="term" value="F:histone deacetylase activity"/>
    <property type="evidence" value="ECO:0007669"/>
    <property type="project" value="TreeGrafter"/>
</dbReference>
<gene>
    <name evidence="3" type="primary">hdaH_1</name>
    <name evidence="3" type="ORF">MFFC18_24250</name>
</gene>
<evidence type="ECO:0000256" key="1">
    <source>
        <dbReference type="ARBA" id="ARBA00005947"/>
    </source>
</evidence>
<dbReference type="InterPro" id="IPR023696">
    <property type="entry name" value="Ureohydrolase_dom_sf"/>
</dbReference>
<proteinExistence type="inferred from homology"/>
<accession>A0A5B9P878</accession>
<dbReference type="InterPro" id="IPR037138">
    <property type="entry name" value="His_deacetylse_dom_sf"/>
</dbReference>
<evidence type="ECO:0000259" key="2">
    <source>
        <dbReference type="Pfam" id="PF00850"/>
    </source>
</evidence>
<dbReference type="GO" id="GO:0016787">
    <property type="term" value="F:hydrolase activity"/>
    <property type="evidence" value="ECO:0007669"/>
    <property type="project" value="UniProtKB-KW"/>
</dbReference>
<dbReference type="STRING" id="980251.GCA_001642875_04770"/>
<keyword evidence="3" id="KW-0378">Hydrolase</keyword>
<dbReference type="Gene3D" id="3.40.800.20">
    <property type="entry name" value="Histone deacetylase domain"/>
    <property type="match status" value="1"/>
</dbReference>
<protein>
    <submittedName>
        <fullName evidence="3">Histone deacetylase-like amidohydrolase</fullName>
        <ecNumber evidence="3">3.5.1.-</ecNumber>
    </submittedName>
</protein>
<dbReference type="AlphaFoldDB" id="A0A5B9P878"/>
<feature type="domain" description="Histone deacetylase" evidence="2">
    <location>
        <begin position="37"/>
        <end position="325"/>
    </location>
</feature>
<dbReference type="Pfam" id="PF00850">
    <property type="entry name" value="Hist_deacetyl"/>
    <property type="match status" value="1"/>
</dbReference>
<name>A0A5B9P878_9BACT</name>
<dbReference type="PANTHER" id="PTHR10625">
    <property type="entry name" value="HISTONE DEACETYLASE HDAC1-RELATED"/>
    <property type="match status" value="1"/>
</dbReference>
<dbReference type="EMBL" id="CP042912">
    <property type="protein sequence ID" value="QEG22544.1"/>
    <property type="molecule type" value="Genomic_DNA"/>
</dbReference>
<comment type="similarity">
    <text evidence="1">Belongs to the histone deacetylase family.</text>
</comment>
<keyword evidence="4" id="KW-1185">Reference proteome</keyword>
<dbReference type="PRINTS" id="PR01270">
    <property type="entry name" value="HDASUPER"/>
</dbReference>
<dbReference type="GO" id="GO:0040029">
    <property type="term" value="P:epigenetic regulation of gene expression"/>
    <property type="evidence" value="ECO:0007669"/>
    <property type="project" value="TreeGrafter"/>
</dbReference>
<dbReference type="Proteomes" id="UP000322214">
    <property type="component" value="Chromosome"/>
</dbReference>
<evidence type="ECO:0000313" key="4">
    <source>
        <dbReference type="Proteomes" id="UP000322214"/>
    </source>
</evidence>
<dbReference type="EC" id="3.5.1.-" evidence="3"/>
<evidence type="ECO:0000313" key="3">
    <source>
        <dbReference type="EMBL" id="QEG22544.1"/>
    </source>
</evidence>
<dbReference type="KEGG" id="mff:MFFC18_24250"/>